<gene>
    <name evidence="1" type="ORF">LCGC14_2882620</name>
</gene>
<feature type="non-terminal residue" evidence="1">
    <location>
        <position position="1"/>
    </location>
</feature>
<dbReference type="EMBL" id="LAZR01056265">
    <property type="protein sequence ID" value="KKK74551.1"/>
    <property type="molecule type" value="Genomic_DNA"/>
</dbReference>
<sequence length="139" mass="15522">GRRLAREVVALIAEDVFGGLDVVEEPAIYGVLERLARIEFAIERRTGLDQDDFPDRTALLFAQNPRLDTFDKVFDSGREAHGRHGREFMRARITGSRKLFRSGRFKALALGPISRAAVGKGLKESVVQFAYGLPDYALD</sequence>
<name>A0A0F9AQS9_9ZZZZ</name>
<reference evidence="1" key="1">
    <citation type="journal article" date="2015" name="Nature">
        <title>Complex archaea that bridge the gap between prokaryotes and eukaryotes.</title>
        <authorList>
            <person name="Spang A."/>
            <person name="Saw J.H."/>
            <person name="Jorgensen S.L."/>
            <person name="Zaremba-Niedzwiedzka K."/>
            <person name="Martijn J."/>
            <person name="Lind A.E."/>
            <person name="van Eijk R."/>
            <person name="Schleper C."/>
            <person name="Guy L."/>
            <person name="Ettema T.J."/>
        </authorList>
    </citation>
    <scope>NUCLEOTIDE SEQUENCE</scope>
</reference>
<protein>
    <submittedName>
        <fullName evidence="1">Uncharacterized protein</fullName>
    </submittedName>
</protein>
<evidence type="ECO:0000313" key="1">
    <source>
        <dbReference type="EMBL" id="KKK74551.1"/>
    </source>
</evidence>
<comment type="caution">
    <text evidence="1">The sequence shown here is derived from an EMBL/GenBank/DDBJ whole genome shotgun (WGS) entry which is preliminary data.</text>
</comment>
<organism evidence="1">
    <name type="scientific">marine sediment metagenome</name>
    <dbReference type="NCBI Taxonomy" id="412755"/>
    <lineage>
        <taxon>unclassified sequences</taxon>
        <taxon>metagenomes</taxon>
        <taxon>ecological metagenomes</taxon>
    </lineage>
</organism>
<dbReference type="AlphaFoldDB" id="A0A0F9AQS9"/>
<accession>A0A0F9AQS9</accession>
<proteinExistence type="predicted"/>